<feature type="domain" description="Methyltransferase type 12" evidence="2">
    <location>
        <begin position="57"/>
        <end position="154"/>
    </location>
</feature>
<dbReference type="InterPro" id="IPR029063">
    <property type="entry name" value="SAM-dependent_MTases_sf"/>
</dbReference>
<feature type="region of interest" description="Disordered" evidence="1">
    <location>
        <begin position="1"/>
        <end position="26"/>
    </location>
</feature>
<organism evidence="3 4">
    <name type="scientific">Denitrobaculum tricleocarpae</name>
    <dbReference type="NCBI Taxonomy" id="2591009"/>
    <lineage>
        <taxon>Bacteria</taxon>
        <taxon>Pseudomonadati</taxon>
        <taxon>Pseudomonadota</taxon>
        <taxon>Alphaproteobacteria</taxon>
        <taxon>Rhodospirillales</taxon>
        <taxon>Rhodospirillaceae</taxon>
        <taxon>Denitrobaculum</taxon>
    </lineage>
</organism>
<protein>
    <submittedName>
        <fullName evidence="3">Class I SAM-dependent methyltransferase</fullName>
    </submittedName>
</protein>
<keyword evidence="3" id="KW-0489">Methyltransferase</keyword>
<dbReference type="OrthoDB" id="649979at2"/>
<comment type="caution">
    <text evidence="3">The sequence shown here is derived from an EMBL/GenBank/DDBJ whole genome shotgun (WGS) entry which is preliminary data.</text>
</comment>
<dbReference type="RefSeq" id="WP_142896866.1">
    <property type="nucleotide sequence ID" value="NZ_ML660055.1"/>
</dbReference>
<dbReference type="GO" id="GO:0008168">
    <property type="term" value="F:methyltransferase activity"/>
    <property type="evidence" value="ECO:0007669"/>
    <property type="project" value="UniProtKB-KW"/>
</dbReference>
<dbReference type="Pfam" id="PF08242">
    <property type="entry name" value="Methyltransf_12"/>
    <property type="match status" value="1"/>
</dbReference>
<reference evidence="3 4" key="1">
    <citation type="submission" date="2019-06" db="EMBL/GenBank/DDBJ databases">
        <title>Whole genome sequence for Rhodospirillaceae sp. R148.</title>
        <authorList>
            <person name="Wang G."/>
        </authorList>
    </citation>
    <scope>NUCLEOTIDE SEQUENCE [LARGE SCALE GENOMIC DNA]</scope>
    <source>
        <strain evidence="3 4">R148</strain>
    </source>
</reference>
<dbReference type="AlphaFoldDB" id="A0A545TR46"/>
<dbReference type="GO" id="GO:0032259">
    <property type="term" value="P:methylation"/>
    <property type="evidence" value="ECO:0007669"/>
    <property type="project" value="UniProtKB-KW"/>
</dbReference>
<name>A0A545TR46_9PROT</name>
<dbReference type="InterPro" id="IPR053173">
    <property type="entry name" value="SAM-binding_MTase"/>
</dbReference>
<evidence type="ECO:0000256" key="1">
    <source>
        <dbReference type="SAM" id="MobiDB-lite"/>
    </source>
</evidence>
<dbReference type="PANTHER" id="PTHR45128:SF1">
    <property type="entry name" value="S-ADENOSYLMETHIONINE-DEPENDENT METHYLTRANSFERASE RV2258C"/>
    <property type="match status" value="1"/>
</dbReference>
<dbReference type="PANTHER" id="PTHR45128">
    <property type="entry name" value="METHYLTRANSFERASE TYPE 11"/>
    <property type="match status" value="1"/>
</dbReference>
<dbReference type="SUPFAM" id="SSF53335">
    <property type="entry name" value="S-adenosyl-L-methionine-dependent methyltransferases"/>
    <property type="match status" value="1"/>
</dbReference>
<gene>
    <name evidence="3" type="ORF">FKG95_13320</name>
</gene>
<accession>A0A545TR46</accession>
<dbReference type="Proteomes" id="UP000315252">
    <property type="component" value="Unassembled WGS sequence"/>
</dbReference>
<evidence type="ECO:0000313" key="4">
    <source>
        <dbReference type="Proteomes" id="UP000315252"/>
    </source>
</evidence>
<evidence type="ECO:0000259" key="2">
    <source>
        <dbReference type="Pfam" id="PF08242"/>
    </source>
</evidence>
<dbReference type="Gene3D" id="3.40.50.150">
    <property type="entry name" value="Vaccinia Virus protein VP39"/>
    <property type="match status" value="1"/>
</dbReference>
<keyword evidence="3" id="KW-0808">Transferase</keyword>
<dbReference type="InterPro" id="IPR013217">
    <property type="entry name" value="Methyltransf_12"/>
</dbReference>
<dbReference type="EMBL" id="VHSH01000004">
    <property type="protein sequence ID" value="TQV79686.1"/>
    <property type="molecule type" value="Genomic_DNA"/>
</dbReference>
<keyword evidence="4" id="KW-1185">Reference proteome</keyword>
<dbReference type="CDD" id="cd02440">
    <property type="entry name" value="AdoMet_MTases"/>
    <property type="match status" value="1"/>
</dbReference>
<proteinExistence type="predicted"/>
<sequence length="407" mass="45262">MSDSVQDQYEAYPYPSRDPRDEHKRLITGSPSNLDELNHYLFAGRRDFAKPFRALVAGGGTGDATIMLAQQLADRCPEGEVVYLDLSTASRAVAEARAAERGLSNITFHSGSLLDLPEMGLEAFDYIDCCGVLHHLKQPEDGLDALKTVLKQDGGMGLMVYATHGRTGLYPTQDMLRALGNDLPLETRIEQVRRLLEALPPTNWLRRNPFLGDHKRSDAELVDLLLHSQDRAYSVEEVGEFVASAGLNLVSFIEPARYRPESYLKDPKLLTQLRDKSDLGRAGFAEKLAGNIKTHVFYVSRKDDCQAQPEPHGAAIPFLCRLENHVLAASLRKNPVLSVTFDGLPLRFNLPRLAAAMVERIDGKTTVAEIYASLAELDPHLERATFDQQFAQTYEVLNGVNHLLLRA</sequence>
<evidence type="ECO:0000313" key="3">
    <source>
        <dbReference type="EMBL" id="TQV79686.1"/>
    </source>
</evidence>